<evidence type="ECO:0000256" key="5">
    <source>
        <dbReference type="ARBA" id="ARBA00022734"/>
    </source>
</evidence>
<feature type="region of interest" description="Disordered" evidence="8">
    <location>
        <begin position="52"/>
        <end position="77"/>
    </location>
</feature>
<feature type="compositionally biased region" description="Basic and acidic residues" evidence="8">
    <location>
        <begin position="423"/>
        <end position="434"/>
    </location>
</feature>
<evidence type="ECO:0000313" key="11">
    <source>
        <dbReference type="EMBL" id="OZJ05065.1"/>
    </source>
</evidence>
<dbReference type="InterPro" id="IPR009011">
    <property type="entry name" value="Man6P_isomerase_rcpt-bd_dom_sf"/>
</dbReference>
<dbReference type="GO" id="GO:0030246">
    <property type="term" value="F:carbohydrate binding"/>
    <property type="evidence" value="ECO:0007669"/>
    <property type="project" value="UniProtKB-KW"/>
</dbReference>
<evidence type="ECO:0000256" key="1">
    <source>
        <dbReference type="ARBA" id="ARBA00004367"/>
    </source>
</evidence>
<feature type="compositionally biased region" description="Low complexity" evidence="8">
    <location>
        <begin position="336"/>
        <end position="352"/>
    </location>
</feature>
<dbReference type="InterPro" id="IPR045149">
    <property type="entry name" value="OS-9-like"/>
</dbReference>
<evidence type="ECO:0000256" key="9">
    <source>
        <dbReference type="SAM" id="SignalP"/>
    </source>
</evidence>
<keyword evidence="4 9" id="KW-0732">Signal</keyword>
<accession>A0A261Y381</accession>
<feature type="region of interest" description="Disordered" evidence="8">
    <location>
        <begin position="410"/>
        <end position="434"/>
    </location>
</feature>
<dbReference type="GO" id="GO:0030970">
    <property type="term" value="P:retrograde protein transport, ER to cytosol"/>
    <property type="evidence" value="ECO:0007669"/>
    <property type="project" value="TreeGrafter"/>
</dbReference>
<feature type="signal peptide" evidence="9">
    <location>
        <begin position="1"/>
        <end position="17"/>
    </location>
</feature>
<dbReference type="OrthoDB" id="448954at2759"/>
<dbReference type="Pfam" id="PF07915">
    <property type="entry name" value="PRKCSH"/>
    <property type="match status" value="1"/>
</dbReference>
<dbReference type="InterPro" id="IPR012913">
    <property type="entry name" value="OS9-like_dom"/>
</dbReference>
<feature type="region of interest" description="Disordered" evidence="8">
    <location>
        <begin position="320"/>
        <end position="355"/>
    </location>
</feature>
<dbReference type="PANTHER" id="PTHR15414:SF0">
    <property type="entry name" value="ENDOPLASMIC RETICULUM LECTIN 1"/>
    <property type="match status" value="1"/>
</dbReference>
<evidence type="ECO:0000256" key="8">
    <source>
        <dbReference type="SAM" id="MobiDB-lite"/>
    </source>
</evidence>
<feature type="chain" id="PRO_5012401920" description="Protein OS-9 homolog" evidence="9">
    <location>
        <begin position="18"/>
        <end position="532"/>
    </location>
</feature>
<evidence type="ECO:0000256" key="4">
    <source>
        <dbReference type="ARBA" id="ARBA00022729"/>
    </source>
</evidence>
<keyword evidence="7" id="KW-1015">Disulfide bond</keyword>
<protein>
    <recommendedName>
        <fullName evidence="3">Protein OS-9 homolog</fullName>
    </recommendedName>
</protein>
<evidence type="ECO:0000256" key="3">
    <source>
        <dbReference type="ARBA" id="ARBA00018727"/>
    </source>
</evidence>
<reference evidence="11 12" key="1">
    <citation type="journal article" date="2017" name="Mycologia">
        <title>Bifiguratus adelaidae, gen. et sp. nov., a new member of Mucoromycotina in endophytic and soil-dwelling habitats.</title>
        <authorList>
            <person name="Torres-Cruz T.J."/>
            <person name="Billingsley Tobias T.L."/>
            <person name="Almatruk M."/>
            <person name="Hesse C."/>
            <person name="Kuske C.R."/>
            <person name="Desiro A."/>
            <person name="Benucci G.M."/>
            <person name="Bonito G."/>
            <person name="Stajich J.E."/>
            <person name="Dunlap C."/>
            <person name="Arnold A.E."/>
            <person name="Porras-Alfaro A."/>
        </authorList>
    </citation>
    <scope>NUCLEOTIDE SEQUENCE [LARGE SCALE GENOMIC DNA]</scope>
    <source>
        <strain evidence="11 12">AZ0501</strain>
    </source>
</reference>
<dbReference type="InterPro" id="IPR044865">
    <property type="entry name" value="MRH_dom"/>
</dbReference>
<name>A0A261Y381_9FUNG</name>
<feature type="domain" description="MRH" evidence="10">
    <location>
        <begin position="138"/>
        <end position="285"/>
    </location>
</feature>
<evidence type="ECO:0000313" key="12">
    <source>
        <dbReference type="Proteomes" id="UP000242875"/>
    </source>
</evidence>
<dbReference type="PANTHER" id="PTHR15414">
    <property type="entry name" value="OS-9-RELATED"/>
    <property type="match status" value="1"/>
</dbReference>
<feature type="compositionally biased region" description="Basic and acidic residues" evidence="8">
    <location>
        <begin position="504"/>
        <end position="532"/>
    </location>
</feature>
<feature type="compositionally biased region" description="Basic and acidic residues" evidence="8">
    <location>
        <begin position="61"/>
        <end position="73"/>
    </location>
</feature>
<feature type="region of interest" description="Disordered" evidence="8">
    <location>
        <begin position="457"/>
        <end position="532"/>
    </location>
</feature>
<feature type="compositionally biased region" description="Basic and acidic residues" evidence="8">
    <location>
        <begin position="320"/>
        <end position="335"/>
    </location>
</feature>
<feature type="compositionally biased region" description="Basic and acidic residues" evidence="8">
    <location>
        <begin position="457"/>
        <end position="468"/>
    </location>
</feature>
<dbReference type="Proteomes" id="UP000242875">
    <property type="component" value="Unassembled WGS sequence"/>
</dbReference>
<keyword evidence="6" id="KW-0256">Endoplasmic reticulum</keyword>
<dbReference type="GO" id="GO:0005789">
    <property type="term" value="C:endoplasmic reticulum membrane"/>
    <property type="evidence" value="ECO:0007669"/>
    <property type="project" value="UniProtKB-SubCell"/>
</dbReference>
<comment type="subcellular location">
    <subcellularLocation>
        <location evidence="1">Endoplasmic reticulum membrane</location>
        <topology evidence="1">Peripheral membrane protein</topology>
        <orientation evidence="1">Lumenal side</orientation>
    </subcellularLocation>
</comment>
<dbReference type="EMBL" id="MVBO01000023">
    <property type="protein sequence ID" value="OZJ05065.1"/>
    <property type="molecule type" value="Genomic_DNA"/>
</dbReference>
<comment type="similarity">
    <text evidence="2">Belongs to the OS-9 family.</text>
</comment>
<gene>
    <name evidence="11" type="ORF">BZG36_02105</name>
</gene>
<dbReference type="Gene3D" id="2.70.130.10">
    <property type="entry name" value="Mannose-6-phosphate receptor binding domain"/>
    <property type="match status" value="1"/>
</dbReference>
<evidence type="ECO:0000259" key="10">
    <source>
        <dbReference type="PROSITE" id="PS51914"/>
    </source>
</evidence>
<keyword evidence="5" id="KW-0430">Lectin</keyword>
<proteinExistence type="inferred from homology"/>
<sequence>MRFHVAWLLASVLGTHAQSYLSAFEDLLAHPHYQVLMVDELVPYSVASALLSPSSPSTQQHHTDISTERKAPDTKTQSQDVIYRRLLLRGTTGQRYLCSIPNAANSGVQTNDITQEDSHQTRRKRIERGLELLEPLKEDCLLYPDGWWVYEYCHERYIRQMHPTEQGKTPGTYLIPRVDDRHAISNFLGVFNVSPDPADQSDSSSDKSDRVIPMSVVKRTSLYENGEQNVLVQRWAGGTVCDVTKKPRKIEVQFSCHINEQISFIKEVSTCQYVMSIQTPRLCQENTFLPKIKEPVNNIECRPVVSDALYEVESARREVMRKEQEQEQEQAKRQAEATQRSTERPSSSTSSYEDSKARLITQTLRQILKMDLPDDEQFIIDIDFMDSPETGHADDDKVVAAVNEILRMHGVQGTQNQQQPNAKGKDEQMADAERQKKHYETLQKVVQDFYDIPVKERQKYDHTTKDSLTDESMQQPRKLYNPNVIEQLGRFDREGQHQSGTSDSHNEKVYETETESRAQEAEKNGKAHHDEL</sequence>
<dbReference type="SUPFAM" id="SSF50911">
    <property type="entry name" value="Mannose 6-phosphate receptor domain"/>
    <property type="match status" value="1"/>
</dbReference>
<dbReference type="GO" id="GO:0030968">
    <property type="term" value="P:endoplasmic reticulum unfolded protein response"/>
    <property type="evidence" value="ECO:0007669"/>
    <property type="project" value="InterPro"/>
</dbReference>
<feature type="compositionally biased region" description="Polar residues" evidence="8">
    <location>
        <begin position="412"/>
        <end position="421"/>
    </location>
</feature>
<dbReference type="PROSITE" id="PS51914">
    <property type="entry name" value="MRH"/>
    <property type="match status" value="1"/>
</dbReference>
<dbReference type="GO" id="GO:0005788">
    <property type="term" value="C:endoplasmic reticulum lumen"/>
    <property type="evidence" value="ECO:0007669"/>
    <property type="project" value="TreeGrafter"/>
</dbReference>
<comment type="caution">
    <text evidence="11">The sequence shown here is derived from an EMBL/GenBank/DDBJ whole genome shotgun (WGS) entry which is preliminary data.</text>
</comment>
<organism evidence="11 12">
    <name type="scientific">Bifiguratus adelaidae</name>
    <dbReference type="NCBI Taxonomy" id="1938954"/>
    <lineage>
        <taxon>Eukaryota</taxon>
        <taxon>Fungi</taxon>
        <taxon>Fungi incertae sedis</taxon>
        <taxon>Mucoromycota</taxon>
        <taxon>Mucoromycotina</taxon>
        <taxon>Endogonomycetes</taxon>
        <taxon>Endogonales</taxon>
        <taxon>Endogonales incertae sedis</taxon>
        <taxon>Bifiguratus</taxon>
    </lineage>
</organism>
<evidence type="ECO:0000256" key="7">
    <source>
        <dbReference type="ARBA" id="ARBA00023157"/>
    </source>
</evidence>
<dbReference type="AlphaFoldDB" id="A0A261Y381"/>
<keyword evidence="12" id="KW-1185">Reference proteome</keyword>
<evidence type="ECO:0000256" key="2">
    <source>
        <dbReference type="ARBA" id="ARBA00009918"/>
    </source>
</evidence>
<evidence type="ECO:0000256" key="6">
    <source>
        <dbReference type="ARBA" id="ARBA00022824"/>
    </source>
</evidence>